<dbReference type="InterPro" id="IPR001810">
    <property type="entry name" value="F-box_dom"/>
</dbReference>
<dbReference type="Proteomes" id="UP001212997">
    <property type="component" value="Unassembled WGS sequence"/>
</dbReference>
<dbReference type="InterPro" id="IPR036047">
    <property type="entry name" value="F-box-like_dom_sf"/>
</dbReference>
<protein>
    <recommendedName>
        <fullName evidence="1">F-box domain-containing protein</fullName>
    </recommendedName>
</protein>
<keyword evidence="3" id="KW-1185">Reference proteome</keyword>
<dbReference type="AlphaFoldDB" id="A0AAD5YJH3"/>
<reference evidence="2" key="1">
    <citation type="submission" date="2022-07" db="EMBL/GenBank/DDBJ databases">
        <title>Genome Sequence of Physisporinus lineatus.</title>
        <authorList>
            <person name="Buettner E."/>
        </authorList>
    </citation>
    <scope>NUCLEOTIDE SEQUENCE</scope>
    <source>
        <strain evidence="2">VT162</strain>
    </source>
</reference>
<accession>A0AAD5YJH3</accession>
<proteinExistence type="predicted"/>
<gene>
    <name evidence="2" type="ORF">NLI96_g295</name>
</gene>
<name>A0AAD5YJH3_9APHY</name>
<dbReference type="InterPro" id="IPR032675">
    <property type="entry name" value="LRR_dom_sf"/>
</dbReference>
<dbReference type="CDD" id="cd09917">
    <property type="entry name" value="F-box_SF"/>
    <property type="match status" value="1"/>
</dbReference>
<dbReference type="Pfam" id="PF00646">
    <property type="entry name" value="F-box"/>
    <property type="match status" value="1"/>
</dbReference>
<dbReference type="SUPFAM" id="SSF52047">
    <property type="entry name" value="RNI-like"/>
    <property type="match status" value="1"/>
</dbReference>
<dbReference type="Gene3D" id="1.20.1280.50">
    <property type="match status" value="1"/>
</dbReference>
<evidence type="ECO:0000259" key="1">
    <source>
        <dbReference type="Pfam" id="PF00646"/>
    </source>
</evidence>
<dbReference type="EMBL" id="JANAWD010000004">
    <property type="protein sequence ID" value="KAJ3491996.1"/>
    <property type="molecule type" value="Genomic_DNA"/>
</dbReference>
<dbReference type="Gene3D" id="3.80.10.10">
    <property type="entry name" value="Ribonuclease Inhibitor"/>
    <property type="match status" value="1"/>
</dbReference>
<comment type="caution">
    <text evidence="2">The sequence shown here is derived from an EMBL/GenBank/DDBJ whole genome shotgun (WGS) entry which is preliminary data.</text>
</comment>
<feature type="domain" description="F-box" evidence="1">
    <location>
        <begin position="27"/>
        <end position="66"/>
    </location>
</feature>
<sequence length="468" mass="53795">MRHPTSHRKCRRINTRSQSSIGSEMRIPQLPVEMMGEIVKYLEGDFSSLLTMSLLCRSWRNVSRRFLFANVTIENCERLDFFLRLIRKEPGIASWIHELQLGRMHTPSEDSVCPSWFYPATYSLPRLPALRTLRLVYLNFYNVDNVEEAFGNIARAFKSTQSLQFTGCRIDGNLISGLVPRLGNLRQLSIGFCEETDEKVVPSNWLAPIDIEITKEPRVKTIDIQWSGSDWDAAKMLLTLAKAGHTKFTETVFVSSFLTSCDAFEPLREALSFMPFLEELNLRVREHPDYIEFGEFVIRYLASFCFPPLKKSNFVDLLDGLSLENNKNLKRLDLEVPSIFNVQSIVDTLNCSKFPEIVIGCHDDIDFDDFAAPDGCAYLDELIDKCDQDLPVVVRDVSKVERFARLLQTRFPILHFNRKLQVKVRPEPFYVDHNSGLFSHCIVSRQGNRFIHACVPREMSSYGARIAI</sequence>
<evidence type="ECO:0000313" key="3">
    <source>
        <dbReference type="Proteomes" id="UP001212997"/>
    </source>
</evidence>
<organism evidence="2 3">
    <name type="scientific">Meripilus lineatus</name>
    <dbReference type="NCBI Taxonomy" id="2056292"/>
    <lineage>
        <taxon>Eukaryota</taxon>
        <taxon>Fungi</taxon>
        <taxon>Dikarya</taxon>
        <taxon>Basidiomycota</taxon>
        <taxon>Agaricomycotina</taxon>
        <taxon>Agaricomycetes</taxon>
        <taxon>Polyporales</taxon>
        <taxon>Meripilaceae</taxon>
        <taxon>Meripilus</taxon>
    </lineage>
</organism>
<dbReference type="SUPFAM" id="SSF81383">
    <property type="entry name" value="F-box domain"/>
    <property type="match status" value="1"/>
</dbReference>
<evidence type="ECO:0000313" key="2">
    <source>
        <dbReference type="EMBL" id="KAJ3491996.1"/>
    </source>
</evidence>